<evidence type="ECO:0008006" key="3">
    <source>
        <dbReference type="Google" id="ProtNLM"/>
    </source>
</evidence>
<accession>A0A1G7U6E9</accession>
<evidence type="ECO:0000313" key="2">
    <source>
        <dbReference type="Proteomes" id="UP000199296"/>
    </source>
</evidence>
<keyword evidence="2" id="KW-1185">Reference proteome</keyword>
<dbReference type="Proteomes" id="UP000199296">
    <property type="component" value="Unassembled WGS sequence"/>
</dbReference>
<dbReference type="AlphaFoldDB" id="A0A1G7U6E9"/>
<dbReference type="Gene3D" id="3.40.30.10">
    <property type="entry name" value="Glutaredoxin"/>
    <property type="match status" value="1"/>
</dbReference>
<protein>
    <recommendedName>
        <fullName evidence="3">Thioredoxin-like</fullName>
    </recommendedName>
</protein>
<organism evidence="1 2">
    <name type="scientific">Psychroflexus sediminis</name>
    <dbReference type="NCBI Taxonomy" id="470826"/>
    <lineage>
        <taxon>Bacteria</taxon>
        <taxon>Pseudomonadati</taxon>
        <taxon>Bacteroidota</taxon>
        <taxon>Flavobacteriia</taxon>
        <taxon>Flavobacteriales</taxon>
        <taxon>Flavobacteriaceae</taxon>
        <taxon>Psychroflexus</taxon>
    </lineage>
</organism>
<dbReference type="SUPFAM" id="SSF52833">
    <property type="entry name" value="Thioredoxin-like"/>
    <property type="match status" value="1"/>
</dbReference>
<evidence type="ECO:0000313" key="1">
    <source>
        <dbReference type="EMBL" id="SDG43146.1"/>
    </source>
</evidence>
<sequence>MANWLNTKITSETDAFKAYNISAFPKFFILDQDKKIVSKQIGANQLLEVMNSLNR</sequence>
<proteinExistence type="predicted"/>
<dbReference type="EMBL" id="FNCW01000001">
    <property type="protein sequence ID" value="SDG43146.1"/>
    <property type="molecule type" value="Genomic_DNA"/>
</dbReference>
<reference evidence="1 2" key="1">
    <citation type="submission" date="2016-10" db="EMBL/GenBank/DDBJ databases">
        <authorList>
            <person name="de Groot N.N."/>
        </authorList>
    </citation>
    <scope>NUCLEOTIDE SEQUENCE [LARGE SCALE GENOMIC DNA]</scope>
    <source>
        <strain evidence="1 2">DSM 19803</strain>
    </source>
</reference>
<name>A0A1G7U6E9_9FLAO</name>
<gene>
    <name evidence="1" type="ORF">SAMN04488027_101294</name>
</gene>
<dbReference type="InterPro" id="IPR036249">
    <property type="entry name" value="Thioredoxin-like_sf"/>
</dbReference>